<dbReference type="InParanoid" id="M1YGI9"/>
<evidence type="ECO:0008006" key="3">
    <source>
        <dbReference type="Google" id="ProtNLM"/>
    </source>
</evidence>
<dbReference type="HOGENOM" id="CLU_1658930_0_0_0"/>
<sequence>MWQRGAGFLLTCLLALTSTSCGKDEKQVALDDLKAGMAVVEYLTRHDILMISNFPHRYPRQRAKDFVKWVFSPRAQRVWPVTEAMIEANPDLEGWRNLPGHPLLPKTVQLVPNEPDPQYERQVVVKAGEGPDSIIAEAYLSPDTPPVFQREFSLPELQI</sequence>
<accession>M1YGI9</accession>
<proteinExistence type="predicted"/>
<reference evidence="1 2" key="1">
    <citation type="journal article" date="2013" name="Front. Microbiol.">
        <title>The genome of Nitrospina gracilis illuminates the metabolism and evolution of the major marine nitrite oxidizer.</title>
        <authorList>
            <person name="Luecker S."/>
            <person name="Nowka B."/>
            <person name="Rattei T."/>
            <person name="Spieck E."/>
            <person name="and Daims H."/>
        </authorList>
    </citation>
    <scope>NUCLEOTIDE SEQUENCE [LARGE SCALE GENOMIC DNA]</scope>
    <source>
        <strain evidence="1 2">3/211</strain>
    </source>
</reference>
<dbReference type="EMBL" id="CAQJ01000015">
    <property type="protein sequence ID" value="CCQ89571.1"/>
    <property type="molecule type" value="Genomic_DNA"/>
</dbReference>
<name>M1YGI9_NITG3</name>
<organism evidence="1 2">
    <name type="scientific">Nitrospina gracilis (strain 3/211)</name>
    <dbReference type="NCBI Taxonomy" id="1266370"/>
    <lineage>
        <taxon>Bacteria</taxon>
        <taxon>Pseudomonadati</taxon>
        <taxon>Nitrospinota/Tectimicrobiota group</taxon>
        <taxon>Nitrospinota</taxon>
        <taxon>Nitrospinia</taxon>
        <taxon>Nitrospinales</taxon>
        <taxon>Nitrospinaceae</taxon>
        <taxon>Nitrospina</taxon>
    </lineage>
</organism>
<evidence type="ECO:0000313" key="1">
    <source>
        <dbReference type="EMBL" id="CCQ89571.1"/>
    </source>
</evidence>
<keyword evidence="2" id="KW-1185">Reference proteome</keyword>
<dbReference type="AlphaFoldDB" id="M1YGI9"/>
<dbReference type="PROSITE" id="PS51257">
    <property type="entry name" value="PROKAR_LIPOPROTEIN"/>
    <property type="match status" value="1"/>
</dbReference>
<dbReference type="STRING" id="1266370.NITGR_130037"/>
<evidence type="ECO:0000313" key="2">
    <source>
        <dbReference type="Proteomes" id="UP000011704"/>
    </source>
</evidence>
<gene>
    <name evidence="1" type="ORF">NITGR_130037</name>
</gene>
<dbReference type="Proteomes" id="UP000011704">
    <property type="component" value="Unassembled WGS sequence"/>
</dbReference>
<protein>
    <recommendedName>
        <fullName evidence="3">Lipoprotein</fullName>
    </recommendedName>
</protein>
<comment type="caution">
    <text evidence="1">The sequence shown here is derived from an EMBL/GenBank/DDBJ whole genome shotgun (WGS) entry which is preliminary data.</text>
</comment>